<protein>
    <recommendedName>
        <fullName evidence="4">Secreted protein</fullName>
    </recommendedName>
</protein>
<evidence type="ECO:0000256" key="1">
    <source>
        <dbReference type="SAM" id="SignalP"/>
    </source>
</evidence>
<dbReference type="Proteomes" id="UP000054018">
    <property type="component" value="Unassembled WGS sequence"/>
</dbReference>
<keyword evidence="1" id="KW-0732">Signal</keyword>
<feature type="chain" id="PRO_5002206866" description="Secreted protein" evidence="1">
    <location>
        <begin position="19"/>
        <end position="96"/>
    </location>
</feature>
<evidence type="ECO:0008006" key="4">
    <source>
        <dbReference type="Google" id="ProtNLM"/>
    </source>
</evidence>
<reference evidence="3" key="2">
    <citation type="submission" date="2015-01" db="EMBL/GenBank/DDBJ databases">
        <title>Evolutionary Origins and Diversification of the Mycorrhizal Mutualists.</title>
        <authorList>
            <consortium name="DOE Joint Genome Institute"/>
            <consortium name="Mycorrhizal Genomics Consortium"/>
            <person name="Kohler A."/>
            <person name="Kuo A."/>
            <person name="Nagy L.G."/>
            <person name="Floudas D."/>
            <person name="Copeland A."/>
            <person name="Barry K.W."/>
            <person name="Cichocki N."/>
            <person name="Veneault-Fourrey C."/>
            <person name="LaButti K."/>
            <person name="Lindquist E.A."/>
            <person name="Lipzen A."/>
            <person name="Lundell T."/>
            <person name="Morin E."/>
            <person name="Murat C."/>
            <person name="Riley R."/>
            <person name="Ohm R."/>
            <person name="Sun H."/>
            <person name="Tunlid A."/>
            <person name="Henrissat B."/>
            <person name="Grigoriev I.V."/>
            <person name="Hibbett D.S."/>
            <person name="Martin F."/>
        </authorList>
    </citation>
    <scope>NUCLEOTIDE SEQUENCE [LARGE SCALE GENOMIC DNA]</scope>
    <source>
        <strain evidence="3">441</strain>
    </source>
</reference>
<dbReference type="EMBL" id="KN833760">
    <property type="protein sequence ID" value="KIK20738.1"/>
    <property type="molecule type" value="Genomic_DNA"/>
</dbReference>
<feature type="signal peptide" evidence="1">
    <location>
        <begin position="1"/>
        <end position="18"/>
    </location>
</feature>
<evidence type="ECO:0000313" key="2">
    <source>
        <dbReference type="EMBL" id="KIK20738.1"/>
    </source>
</evidence>
<evidence type="ECO:0000313" key="3">
    <source>
        <dbReference type="Proteomes" id="UP000054018"/>
    </source>
</evidence>
<gene>
    <name evidence="2" type="ORF">PISMIDRAFT_682147</name>
</gene>
<sequence>MCVFRSALFFSFFFPLVSFPSSPLRPTLGLLLSLTLQMWVGDVLVPNESGVDWRGGCKIVQSTSSPKSIVRRRVFHFPCRWSLDVVVLAVDGVDAG</sequence>
<dbReference type="HOGENOM" id="CLU_2360555_0_0_1"/>
<accession>A0A0C9ZLJ3</accession>
<organism evidence="2 3">
    <name type="scientific">Pisolithus microcarpus 441</name>
    <dbReference type="NCBI Taxonomy" id="765257"/>
    <lineage>
        <taxon>Eukaryota</taxon>
        <taxon>Fungi</taxon>
        <taxon>Dikarya</taxon>
        <taxon>Basidiomycota</taxon>
        <taxon>Agaricomycotina</taxon>
        <taxon>Agaricomycetes</taxon>
        <taxon>Agaricomycetidae</taxon>
        <taxon>Boletales</taxon>
        <taxon>Sclerodermatineae</taxon>
        <taxon>Pisolithaceae</taxon>
        <taxon>Pisolithus</taxon>
    </lineage>
</organism>
<reference evidence="2 3" key="1">
    <citation type="submission" date="2014-04" db="EMBL/GenBank/DDBJ databases">
        <authorList>
            <consortium name="DOE Joint Genome Institute"/>
            <person name="Kuo A."/>
            <person name="Kohler A."/>
            <person name="Costa M.D."/>
            <person name="Nagy L.G."/>
            <person name="Floudas D."/>
            <person name="Copeland A."/>
            <person name="Barry K.W."/>
            <person name="Cichocki N."/>
            <person name="Veneault-Fourrey C."/>
            <person name="LaButti K."/>
            <person name="Lindquist E.A."/>
            <person name="Lipzen A."/>
            <person name="Lundell T."/>
            <person name="Morin E."/>
            <person name="Murat C."/>
            <person name="Sun H."/>
            <person name="Tunlid A."/>
            <person name="Henrissat B."/>
            <person name="Grigoriev I.V."/>
            <person name="Hibbett D.S."/>
            <person name="Martin F."/>
            <person name="Nordberg H.P."/>
            <person name="Cantor M.N."/>
            <person name="Hua S.X."/>
        </authorList>
    </citation>
    <scope>NUCLEOTIDE SEQUENCE [LARGE SCALE GENOMIC DNA]</scope>
    <source>
        <strain evidence="2 3">441</strain>
    </source>
</reference>
<proteinExistence type="predicted"/>
<keyword evidence="3" id="KW-1185">Reference proteome</keyword>
<dbReference type="AlphaFoldDB" id="A0A0C9ZLJ3"/>
<name>A0A0C9ZLJ3_9AGAM</name>